<dbReference type="Proteomes" id="UP000277579">
    <property type="component" value="Unassembled WGS sequence"/>
</dbReference>
<dbReference type="RefSeq" id="WP_121376876.1">
    <property type="nucleotide sequence ID" value="NZ_RBLC01000003.1"/>
</dbReference>
<gene>
    <name evidence="1" type="ORF">CLV94_2587</name>
</gene>
<comment type="caution">
    <text evidence="1">The sequence shown here is derived from an EMBL/GenBank/DDBJ whole genome shotgun (WGS) entry which is preliminary data.</text>
</comment>
<proteinExistence type="predicted"/>
<dbReference type="EMBL" id="RBLC01000003">
    <property type="protein sequence ID" value="RKS21952.1"/>
    <property type="molecule type" value="Genomic_DNA"/>
</dbReference>
<evidence type="ECO:0000313" key="1">
    <source>
        <dbReference type="EMBL" id="RKS21952.1"/>
    </source>
</evidence>
<organism evidence="1 2">
    <name type="scientific">Flavobacterium endophyticum</name>
    <dbReference type="NCBI Taxonomy" id="1540163"/>
    <lineage>
        <taxon>Bacteria</taxon>
        <taxon>Pseudomonadati</taxon>
        <taxon>Bacteroidota</taxon>
        <taxon>Flavobacteriia</taxon>
        <taxon>Flavobacteriales</taxon>
        <taxon>Flavobacteriaceae</taxon>
        <taxon>Flavobacterium</taxon>
    </lineage>
</organism>
<dbReference type="InterPro" id="IPR032265">
    <property type="entry name" value="DUF4831"/>
</dbReference>
<name>A0A495M9W5_9FLAO</name>
<dbReference type="Pfam" id="PF16115">
    <property type="entry name" value="DUF4831"/>
    <property type="match status" value="1"/>
</dbReference>
<dbReference type="OrthoDB" id="1092380at2"/>
<keyword evidence="2" id="KW-1185">Reference proteome</keyword>
<evidence type="ECO:0000313" key="2">
    <source>
        <dbReference type="Proteomes" id="UP000277579"/>
    </source>
</evidence>
<accession>A0A495M9W5</accession>
<protein>
    <submittedName>
        <fullName evidence="1">Uncharacterized protein DUF4831</fullName>
    </submittedName>
</protein>
<dbReference type="AlphaFoldDB" id="A0A495M9W5"/>
<reference evidence="1 2" key="1">
    <citation type="submission" date="2018-10" db="EMBL/GenBank/DDBJ databases">
        <title>Genomic Encyclopedia of Archaeal and Bacterial Type Strains, Phase II (KMG-II): from individual species to whole genera.</title>
        <authorList>
            <person name="Goeker M."/>
        </authorList>
    </citation>
    <scope>NUCLEOTIDE SEQUENCE [LARGE SCALE GENOMIC DNA]</scope>
    <source>
        <strain evidence="1 2">DSM 29537</strain>
    </source>
</reference>
<sequence>MKKITPLLAIVVLWSCSTVRTSQLNSGTASNANGFYYALPKTILTASFEIEKKTIEAGKYSEYAPCFDIEVEETAGTSYKIKNMEITSRSILDKTKVYQMNMSRNFLNKNDFSLEYSKDGELTSSDVKNESQIVPLISTVVNYATLIPGIAGLGSEPVASLHSPCNNQEEKKYKLAKESYDKILIYQSMLKKILENSDGSNKEVVEFKLQKVNQLRDELLSDFTGKITIKSVKIQFEIDPEDMDEIGNGASTYNKIKLFSIDKTKGIKMAPEFSNYVTTGFEKEEITPTETIYIQLHKIEKGIGEVVASHNKKDDKKASFYYTIPAEARFQILKETKDKNTVEKQVDLMVPQYGIVAAGPSNMKNMVFKLHPGLGSILSISGTTATVDLEKLNAAPEKISGILDKFKKEEPEDPKDKLIKQLEQDVKIKELKDKLNAVSE</sequence>